<dbReference type="NCBIfam" id="TIGR00515">
    <property type="entry name" value="accD"/>
    <property type="match status" value="1"/>
</dbReference>
<dbReference type="EMBL" id="MH745225">
    <property type="protein sequence ID" value="QDH07479.1"/>
    <property type="molecule type" value="Genomic_DNA"/>
</dbReference>
<evidence type="ECO:0000256" key="2">
    <source>
        <dbReference type="ARBA" id="ARBA00022679"/>
    </source>
</evidence>
<feature type="binding site" evidence="7">
    <location>
        <position position="241"/>
    </location>
    <ligand>
        <name>Zn(2+)</name>
        <dbReference type="ChEBI" id="CHEBI:29105"/>
    </ligand>
</feature>
<dbReference type="PRINTS" id="PR01070">
    <property type="entry name" value="ACCCTRFRASEB"/>
</dbReference>
<comment type="function">
    <text evidence="7">Component of the acetyl coenzyme A carboxylase (ACC) complex. Biotin carboxylase (BC) catalyzes the carboxylation of biotin on its carrier protein (BCCP) and then the CO(2) group is transferred by the transcarboxylase to acetyl-CoA to form malonyl-CoA.</text>
</comment>
<reference evidence="9" key="3">
    <citation type="journal article" date="2019" name="Mol. Ecol. Resour.">
        <title>Phylogenomics using low-depth whole genome sequencing: A case study with the olive tribe.</title>
        <authorList>
            <person name="Olofsson J.K."/>
            <person name="Cantera I."/>
            <person name="Van de Paer C."/>
            <person name="Hong-Wa C."/>
            <person name="Zedane L."/>
            <person name="Dunning L.T."/>
            <person name="Alberti A."/>
            <person name="Christin P.A."/>
            <person name="Besnard G."/>
        </authorList>
    </citation>
    <scope>NUCLEOTIDE SEQUENCE</scope>
    <source>
        <strain evidence="9">Back Yard-1</strain>
    </source>
</reference>
<keyword evidence="5 7" id="KW-0862">Zinc</keyword>
<dbReference type="SUPFAM" id="SSF52096">
    <property type="entry name" value="ClpP/crotonase"/>
    <property type="match status" value="1"/>
</dbReference>
<comment type="subunit">
    <text evidence="1">Acetyl-CoA carboxylase is a heterohexamer composed of biotin carboxyl carrier protein, biotin carboxylase and 2 subunits each of ACCase subunit alpha and ACCase plastid-coded subunit beta (accD).</text>
</comment>
<dbReference type="HAMAP" id="MF_01395">
    <property type="entry name" value="AcetylCoA_CT_beta"/>
    <property type="match status" value="1"/>
</dbReference>
<dbReference type="GO" id="GO:0016743">
    <property type="term" value="F:carboxyl- or carbamoyltransferase activity"/>
    <property type="evidence" value="ECO:0007669"/>
    <property type="project" value="UniProtKB-UniRule"/>
</dbReference>
<keyword evidence="9" id="KW-0150">Chloroplast</keyword>
<keyword evidence="7" id="KW-0443">Lipid metabolism</keyword>
<evidence type="ECO:0000256" key="4">
    <source>
        <dbReference type="ARBA" id="ARBA00022771"/>
    </source>
</evidence>
<dbReference type="EC" id="2.1.3.15" evidence="7"/>
<comment type="similarity">
    <text evidence="7">Belongs to the AccD/PCCB family.</text>
</comment>
<feature type="binding site" evidence="7">
    <location>
        <position position="260"/>
    </location>
    <ligand>
        <name>Zn(2+)</name>
        <dbReference type="ChEBI" id="CHEBI:29105"/>
    </ligand>
</feature>
<dbReference type="UniPathway" id="UPA00655">
    <property type="reaction ID" value="UER00711"/>
</dbReference>
<dbReference type="InterPro" id="IPR029045">
    <property type="entry name" value="ClpP/crotonase-like_dom_sf"/>
</dbReference>
<comment type="subcellular location">
    <subcellularLocation>
        <location evidence="7">Plastid</location>
        <location evidence="7">Chloroplast stroma</location>
    </subcellularLocation>
</comment>
<dbReference type="GO" id="GO:2001295">
    <property type="term" value="P:malonyl-CoA biosynthetic process"/>
    <property type="evidence" value="ECO:0007669"/>
    <property type="project" value="UniProtKB-UniRule"/>
</dbReference>
<dbReference type="GeneID" id="40349128"/>
<organism evidence="9">
    <name type="scientific">Osmanthus delavayi</name>
    <dbReference type="NCBI Taxonomy" id="424906"/>
    <lineage>
        <taxon>Eukaryota</taxon>
        <taxon>Viridiplantae</taxon>
        <taxon>Streptophyta</taxon>
        <taxon>Embryophyta</taxon>
        <taxon>Tracheophyta</taxon>
        <taxon>Spermatophyta</taxon>
        <taxon>Magnoliopsida</taxon>
        <taxon>eudicotyledons</taxon>
        <taxon>Gunneridae</taxon>
        <taxon>Pentapetalae</taxon>
        <taxon>asterids</taxon>
        <taxon>lamiids</taxon>
        <taxon>Lamiales</taxon>
        <taxon>Oleaceae</taxon>
        <taxon>Oleeae</taxon>
        <taxon>Osmanthus</taxon>
    </lineage>
</organism>
<evidence type="ECO:0000256" key="1">
    <source>
        <dbReference type="ARBA" id="ARBA00011842"/>
    </source>
</evidence>
<dbReference type="GO" id="GO:0008270">
    <property type="term" value="F:zinc ion binding"/>
    <property type="evidence" value="ECO:0007669"/>
    <property type="project" value="UniProtKB-UniRule"/>
</dbReference>
<protein>
    <recommendedName>
        <fullName evidence="7">Acetyl-coenzyme A carboxylase carboxyl transferase subunit beta, chloroplastic</fullName>
        <shortName evidence="7">ACCase subunit beta</shortName>
        <shortName evidence="7">Acetyl-CoA carboxylase carboxyltransferase subunit beta</shortName>
        <ecNumber evidence="7">2.1.3.15</ecNumber>
    </recommendedName>
</protein>
<name>A0A4D5YC78_9LAMI</name>
<dbReference type="InterPro" id="IPR034733">
    <property type="entry name" value="AcCoA_carboxyl_beta"/>
</dbReference>
<accession>A0A4D5YC78</accession>
<evidence type="ECO:0000256" key="5">
    <source>
        <dbReference type="ARBA" id="ARBA00022833"/>
    </source>
</evidence>
<dbReference type="PANTHER" id="PTHR42995">
    <property type="entry name" value="ACETYL-COENZYME A CARBOXYLASE CARBOXYL TRANSFERASE SUBUNIT BETA, CHLOROPLASTIC"/>
    <property type="match status" value="1"/>
</dbReference>
<reference evidence="9" key="2">
    <citation type="submission" date="2018-08" db="EMBL/GenBank/DDBJ databases">
        <authorList>
            <person name="Olofsson J."/>
            <person name="Cantera I."/>
            <person name="Van de Paer C."/>
            <person name="Hong-Wa C."/>
            <person name="Zedane L."/>
            <person name="Dunning L."/>
            <person name="Alberti A."/>
            <person name="Christin P.-A."/>
            <person name="Besnard G."/>
        </authorList>
    </citation>
    <scope>NUCLEOTIDE SEQUENCE</scope>
    <source>
        <strain evidence="9">Back Yard-1</strain>
    </source>
</reference>
<geneLocation type="chloroplast" evidence="9"/>
<feature type="binding site" evidence="7">
    <location>
        <position position="257"/>
    </location>
    <ligand>
        <name>Zn(2+)</name>
        <dbReference type="ChEBI" id="CHEBI:29105"/>
    </ligand>
</feature>
<dbReference type="GO" id="GO:0009317">
    <property type="term" value="C:acetyl-CoA carboxylase complex"/>
    <property type="evidence" value="ECO:0007669"/>
    <property type="project" value="InterPro"/>
</dbReference>
<dbReference type="GO" id="GO:0003989">
    <property type="term" value="F:acetyl-CoA carboxylase activity"/>
    <property type="evidence" value="ECO:0007669"/>
    <property type="project" value="InterPro"/>
</dbReference>
<dbReference type="PANTHER" id="PTHR42995:SF5">
    <property type="entry name" value="ACETYL-COENZYME A CARBOXYLASE CARBOXYL TRANSFERASE SUBUNIT BETA, CHLOROPLASTIC"/>
    <property type="match status" value="1"/>
</dbReference>
<gene>
    <name evidence="7 9" type="primary">accD</name>
</gene>
<comment type="pathway">
    <text evidence="7">Lipid metabolism; malonyl-CoA biosynthesis; malonyl-CoA from acetyl-CoA: step 1/1.</text>
</comment>
<keyword evidence="7" id="KW-0479">Metal-binding</keyword>
<keyword evidence="2 7" id="KW-0808">Transferase</keyword>
<evidence type="ECO:0000313" key="10">
    <source>
        <dbReference type="EMBL" id="QDH07479.1"/>
    </source>
</evidence>
<dbReference type="GO" id="GO:0009570">
    <property type="term" value="C:chloroplast stroma"/>
    <property type="evidence" value="ECO:0007669"/>
    <property type="project" value="UniProtKB-SubCell"/>
</dbReference>
<dbReference type="EMBL" id="MH817931">
    <property type="protein sequence ID" value="QBS53364.1"/>
    <property type="molecule type" value="Genomic_DNA"/>
</dbReference>
<evidence type="ECO:0000256" key="7">
    <source>
        <dbReference type="HAMAP-Rule" id="MF_01395"/>
    </source>
</evidence>
<dbReference type="InterPro" id="IPR000438">
    <property type="entry name" value="Acetyl_CoA_COase_Trfase_b_su"/>
</dbReference>
<keyword evidence="3 7" id="KW-0547">Nucleotide-binding</keyword>
<dbReference type="Pfam" id="PF01039">
    <property type="entry name" value="Carboxyl_trans"/>
    <property type="match status" value="1"/>
</dbReference>
<dbReference type="GO" id="GO:0006633">
    <property type="term" value="P:fatty acid biosynthetic process"/>
    <property type="evidence" value="ECO:0007669"/>
    <property type="project" value="UniProtKB-KW"/>
</dbReference>
<feature type="domain" description="CoA carboxyltransferase N-terminal" evidence="8">
    <location>
        <begin position="234"/>
        <end position="496"/>
    </location>
</feature>
<comment type="subunit">
    <text evidence="7">Acetyl-CoA carboxylase is a heterohexamer composed of biotin carboxyl carrier protein, biotin carboxylase and two subunits each of ACCase subunit alpha and ACCase plastid-coded subunit beta (accD).</text>
</comment>
<evidence type="ECO:0000256" key="3">
    <source>
        <dbReference type="ARBA" id="ARBA00022741"/>
    </source>
</evidence>
<comment type="catalytic activity">
    <reaction evidence="7">
        <text>N(6)-carboxybiotinyl-L-lysyl-[protein] + acetyl-CoA = N(6)-biotinyl-L-lysyl-[protein] + malonyl-CoA</text>
        <dbReference type="Rhea" id="RHEA:54728"/>
        <dbReference type="Rhea" id="RHEA-COMP:10505"/>
        <dbReference type="Rhea" id="RHEA-COMP:10506"/>
        <dbReference type="ChEBI" id="CHEBI:57288"/>
        <dbReference type="ChEBI" id="CHEBI:57384"/>
        <dbReference type="ChEBI" id="CHEBI:83144"/>
        <dbReference type="ChEBI" id="CHEBI:83145"/>
        <dbReference type="EC" id="2.1.3.15"/>
    </reaction>
</comment>
<proteinExistence type="inferred from homology"/>
<keyword evidence="7" id="KW-0444">Lipid biosynthesis</keyword>
<dbReference type="AlphaFoldDB" id="A0A4D5YC78"/>
<keyword evidence="7" id="KW-0275">Fatty acid biosynthesis</keyword>
<evidence type="ECO:0000256" key="6">
    <source>
        <dbReference type="ARBA" id="ARBA00022840"/>
    </source>
</evidence>
<sequence>MQTNRGEENSMERWWFNSMVFKKELERRYGINKSMDNLGPIENTSQSEDTNRKAKNIHSWRGRDNSSYSNVDHLFGIKDIRNFISDDTFLVRDSNGDSYSIYFDIENQIFEIDNDHSFLSELESSFYSNRNSSYLNNGSTSEDPYYNRSMYDTQYSWNNHINSCIDSYLQSQIYMDTSIVSDSSDSYISRCIFGKHTNSSESARSGIRTHTKSSDLTLRERSNDLDVTQKYRHLWVQCENCYELNYKKFLKSKTNICEQCGYHLKMSSSDRIELSIDPGTWHPMDEDMVSLDPIGFHSEEEPYKDRIDSYQRKTGLTEAVQTGIGQLNGIPVAIGVMDFQFMGGSMGSVVGEKITRLVEYATDQFLPLIIVCASGGARMQEGSLSLMQMAKISSALYDYQSNKKLFYVSILTSPTTGGVTASFGMLGDIIIAEPNSYIAFAGKRVIEQTLNKTVPEGSQAAEYLFQKGLFDLIVPRNPLKSVLSELFKLHAFFPLN</sequence>
<evidence type="ECO:0000313" key="9">
    <source>
        <dbReference type="EMBL" id="QBS53364.1"/>
    </source>
</evidence>
<feature type="zinc finger region" description="C4-type" evidence="7">
    <location>
        <begin position="238"/>
        <end position="260"/>
    </location>
</feature>
<feature type="binding site" evidence="7">
    <location>
        <position position="238"/>
    </location>
    <ligand>
        <name>Zn(2+)</name>
        <dbReference type="ChEBI" id="CHEBI:29105"/>
    </ligand>
</feature>
<keyword evidence="4 7" id="KW-0863">Zinc-finger</keyword>
<reference evidence="10" key="1">
    <citation type="submission" date="2018-08" db="EMBL/GenBank/DDBJ databases">
        <title>Characterization of the complete chloroplast genome of Osmanthus delavayi Franch).</title>
        <authorList>
            <person name="Duan Y."/>
        </authorList>
    </citation>
    <scope>NUCLEOTIDE SEQUENCE</scope>
</reference>
<keyword evidence="7" id="KW-0276">Fatty acid metabolism</keyword>
<keyword evidence="9" id="KW-0934">Plastid</keyword>
<dbReference type="PROSITE" id="PS50980">
    <property type="entry name" value="COA_CT_NTER"/>
    <property type="match status" value="1"/>
</dbReference>
<dbReference type="RefSeq" id="YP_009645169.1">
    <property type="nucleotide sequence ID" value="NC_042462.1"/>
</dbReference>
<evidence type="ECO:0000259" key="8">
    <source>
        <dbReference type="PROSITE" id="PS50980"/>
    </source>
</evidence>
<dbReference type="GO" id="GO:0005524">
    <property type="term" value="F:ATP binding"/>
    <property type="evidence" value="ECO:0007669"/>
    <property type="project" value="UniProtKB-KW"/>
</dbReference>
<dbReference type="InterPro" id="IPR011762">
    <property type="entry name" value="COA_CT_N"/>
</dbReference>
<dbReference type="Gene3D" id="3.90.226.10">
    <property type="entry name" value="2-enoyl-CoA Hydratase, Chain A, domain 1"/>
    <property type="match status" value="1"/>
</dbReference>
<comment type="cofactor">
    <cofactor evidence="7">
        <name>Zn(2+)</name>
        <dbReference type="ChEBI" id="CHEBI:29105"/>
    </cofactor>
    <text evidence="7">Binds 1 zinc ion per subunit.</text>
</comment>
<keyword evidence="6 7" id="KW-0067">ATP-binding</keyword>